<sequence length="745" mass="83111">MSRALKDGAEALKSWVTASVSRVTKIAAGGGTPGTRAAPAKMAANDAKIGVRLDNGELVTKDGKMYRRYKLQANKNASNPTIKDLAAQNSHRVFAEADVPIDDSKSKEEKIDKLFDDFSLSLLLHPEVPQLLDYPTPVSAFVPPAPHVAVAGGLEMLYLPFRIQYRPARLMMIAQARQLTMTKPPSLCERTAHDGTFFQFTRGRFLTDEASELAKRYIRFDIDELARLAVRAAEAASNGPRTCISIEKMADGMHNKAIRFTMDNGFQAVGKVPNPNAGLPHLTTASEVATMDFMSNVLGTPVPKVLSWSSSTDNPVAAEYILMENARGVPLSSLWDKLGAPVKFKVLEKVASYQELWSQVCFSQYGSLYYRSDLDQSSPNLQYTDKDGNHAVDERFAVGPSVSRPNVDDGRAKLDFDRGPWDTVDAYERATGEREAYCIKSMEQLPRSPIAIHYSGTYQPSRETKLFAIESYLKVVNFLLPEDEDISASCIWHDDLHVENVFVNPEDPSEIYAFIDWQSTELAPLYHHTIEPYILDYNGPALEGLLDRPKLADVKALFQDEHDQAVATRKAESLFTSMSLLALYRYLLHKTIPQLFKALEFRQTDCFDLLLFARNLLVDGEATYLGLLAKQQEENWAGVPRISRTGTKAPLTFSHDVLRKIKCDSAGASAAMALMGDVQRMIGSQYFQARGLVSHAQFAELERILPKARDDFVRAHARNEKEELELSRAWPFDLPDRGAQRNATA</sequence>
<dbReference type="PANTHER" id="PTHR36091">
    <property type="entry name" value="ALTERED INHERITANCE OF MITOCHONDRIA PROTEIN 9, MITOCHONDRIAL"/>
    <property type="match status" value="1"/>
</dbReference>
<gene>
    <name evidence="1" type="ORF">MPDQ_005107</name>
</gene>
<proteinExistence type="predicted"/>
<keyword evidence="2" id="KW-1185">Reference proteome</keyword>
<name>A0A507QII3_MONPU</name>
<reference evidence="1 2" key="1">
    <citation type="submission" date="2019-06" db="EMBL/GenBank/DDBJ databases">
        <title>Wine fermentation using esterase from Monascus purpureus.</title>
        <authorList>
            <person name="Geng C."/>
            <person name="Zhang Y."/>
        </authorList>
    </citation>
    <scope>NUCLEOTIDE SEQUENCE [LARGE SCALE GENOMIC DNA]</scope>
    <source>
        <strain evidence="1">HQ1</strain>
    </source>
</reference>
<dbReference type="SUPFAM" id="SSF56112">
    <property type="entry name" value="Protein kinase-like (PK-like)"/>
    <property type="match status" value="2"/>
</dbReference>
<dbReference type="GO" id="GO:0005739">
    <property type="term" value="C:mitochondrion"/>
    <property type="evidence" value="ECO:0007669"/>
    <property type="project" value="TreeGrafter"/>
</dbReference>
<dbReference type="Gene3D" id="3.90.1200.10">
    <property type="match status" value="1"/>
</dbReference>
<dbReference type="AlphaFoldDB" id="A0A507QII3"/>
<comment type="caution">
    <text evidence="1">The sequence shown here is derived from an EMBL/GenBank/DDBJ whole genome shotgun (WGS) entry which is preliminary data.</text>
</comment>
<dbReference type="InterPro" id="IPR051035">
    <property type="entry name" value="Mito_inheritance_9"/>
</dbReference>
<organism evidence="1 2">
    <name type="scientific">Monascus purpureus</name>
    <name type="common">Red mold</name>
    <name type="synonym">Monascus anka</name>
    <dbReference type="NCBI Taxonomy" id="5098"/>
    <lineage>
        <taxon>Eukaryota</taxon>
        <taxon>Fungi</taxon>
        <taxon>Dikarya</taxon>
        <taxon>Ascomycota</taxon>
        <taxon>Pezizomycotina</taxon>
        <taxon>Eurotiomycetes</taxon>
        <taxon>Eurotiomycetidae</taxon>
        <taxon>Eurotiales</taxon>
        <taxon>Aspergillaceae</taxon>
        <taxon>Monascus</taxon>
    </lineage>
</organism>
<dbReference type="STRING" id="5098.A0A507QII3"/>
<protein>
    <submittedName>
        <fullName evidence="1">Uncharacterized protein</fullName>
    </submittedName>
</protein>
<dbReference type="EMBL" id="VIFY01000345">
    <property type="protein sequence ID" value="TQB67623.1"/>
    <property type="molecule type" value="Genomic_DNA"/>
</dbReference>
<dbReference type="Proteomes" id="UP000319663">
    <property type="component" value="Unassembled WGS sequence"/>
</dbReference>
<evidence type="ECO:0000313" key="1">
    <source>
        <dbReference type="EMBL" id="TQB67623.1"/>
    </source>
</evidence>
<accession>A0A507QII3</accession>
<dbReference type="InterPro" id="IPR011009">
    <property type="entry name" value="Kinase-like_dom_sf"/>
</dbReference>
<dbReference type="PANTHER" id="PTHR36091:SF2">
    <property type="entry name" value="AMINOGLYCOSIDE PHOSPHOTRANSFERASE DOMAIN-CONTAINING PROTEIN"/>
    <property type="match status" value="1"/>
</dbReference>
<evidence type="ECO:0000313" key="2">
    <source>
        <dbReference type="Proteomes" id="UP000319663"/>
    </source>
</evidence>